<sequence length="237" mass="27149">MNKYQRLVCIVALLDLLLMVLFPPFNNIPLARGALNSFDGFYPLLTQLGHKPIHQELLTLQLMFVAANALSAWLLLQQREAHEIPRFRYSRAIGLFTLVNLALICLFPPFEPYPSLLRQAATSGFDSFYFILGDRSQRPIFTPLLYLEVVLVVINALALWLLFNVVQRNEDATRRKIIELAESLDDEALQALGEEMRQKVLAHKARPTLGRGDDRRQAEQTHAGPERRQGDRRQETE</sequence>
<evidence type="ECO:0000256" key="2">
    <source>
        <dbReference type="SAM" id="Phobius"/>
    </source>
</evidence>
<keyword evidence="2" id="KW-1133">Transmembrane helix</keyword>
<proteinExistence type="predicted"/>
<keyword evidence="4" id="KW-1185">Reference proteome</keyword>
<evidence type="ECO:0000313" key="4">
    <source>
        <dbReference type="Proteomes" id="UP000292136"/>
    </source>
</evidence>
<organism evidence="3 4">
    <name type="scientific">Azospira oryzae</name>
    <dbReference type="NCBI Taxonomy" id="146939"/>
    <lineage>
        <taxon>Bacteria</taxon>
        <taxon>Pseudomonadati</taxon>
        <taxon>Pseudomonadota</taxon>
        <taxon>Betaproteobacteria</taxon>
        <taxon>Rhodocyclales</taxon>
        <taxon>Rhodocyclaceae</taxon>
        <taxon>Azospira</taxon>
    </lineage>
</organism>
<feature type="transmembrane region" description="Helical" evidence="2">
    <location>
        <begin position="144"/>
        <end position="166"/>
    </location>
</feature>
<name>A0ABY0ISJ6_9RHOO</name>
<dbReference type="EMBL" id="SHKM01000001">
    <property type="protein sequence ID" value="RZT90557.1"/>
    <property type="molecule type" value="Genomic_DNA"/>
</dbReference>
<comment type="caution">
    <text evidence="3">The sequence shown here is derived from an EMBL/GenBank/DDBJ whole genome shotgun (WGS) entry which is preliminary data.</text>
</comment>
<feature type="transmembrane region" description="Helical" evidence="2">
    <location>
        <begin position="57"/>
        <end position="76"/>
    </location>
</feature>
<feature type="compositionally biased region" description="Basic and acidic residues" evidence="1">
    <location>
        <begin position="211"/>
        <end position="237"/>
    </location>
</feature>
<reference evidence="3 4" key="1">
    <citation type="submission" date="2019-02" db="EMBL/GenBank/DDBJ databases">
        <title>Genomic Encyclopedia of Type Strains, Phase IV (KMG-IV): sequencing the most valuable type-strain genomes for metagenomic binning, comparative biology and taxonomic classification.</title>
        <authorList>
            <person name="Goeker M."/>
        </authorList>
    </citation>
    <scope>NUCLEOTIDE SEQUENCE [LARGE SCALE GENOMIC DNA]</scope>
    <source>
        <strain evidence="3 4">DSM 21223</strain>
    </source>
</reference>
<keyword evidence="2" id="KW-0472">Membrane</keyword>
<feature type="region of interest" description="Disordered" evidence="1">
    <location>
        <begin position="202"/>
        <end position="237"/>
    </location>
</feature>
<dbReference type="Proteomes" id="UP000292136">
    <property type="component" value="Unassembled WGS sequence"/>
</dbReference>
<feature type="transmembrane region" description="Helical" evidence="2">
    <location>
        <begin position="88"/>
        <end position="110"/>
    </location>
</feature>
<protein>
    <recommendedName>
        <fullName evidence="5">DUF4149 domain-containing protein</fullName>
    </recommendedName>
</protein>
<accession>A0ABY0ISJ6</accession>
<dbReference type="RefSeq" id="WP_130458954.1">
    <property type="nucleotide sequence ID" value="NZ_SHKM01000001.1"/>
</dbReference>
<gene>
    <name evidence="3" type="ORF">EV678_1375</name>
</gene>
<evidence type="ECO:0000256" key="1">
    <source>
        <dbReference type="SAM" id="MobiDB-lite"/>
    </source>
</evidence>
<evidence type="ECO:0000313" key="3">
    <source>
        <dbReference type="EMBL" id="RZT90557.1"/>
    </source>
</evidence>
<keyword evidence="2" id="KW-0812">Transmembrane</keyword>
<evidence type="ECO:0008006" key="5">
    <source>
        <dbReference type="Google" id="ProtNLM"/>
    </source>
</evidence>